<comment type="similarity">
    <text evidence="3">Belongs to the GRAS family.</text>
</comment>
<accession>A0A811MFM1</accession>
<dbReference type="InterPro" id="IPR005202">
    <property type="entry name" value="TF_GRAS"/>
</dbReference>
<gene>
    <name evidence="5" type="ORF">NCGR_LOCUS3562</name>
</gene>
<dbReference type="PROSITE" id="PS50985">
    <property type="entry name" value="GRAS"/>
    <property type="match status" value="1"/>
</dbReference>
<feature type="region of interest" description="Leucine repeat I (LRI)" evidence="3">
    <location>
        <begin position="325"/>
        <end position="385"/>
    </location>
</feature>
<evidence type="ECO:0000256" key="2">
    <source>
        <dbReference type="ARBA" id="ARBA00023163"/>
    </source>
</evidence>
<feature type="region of interest" description="SAW" evidence="3">
    <location>
        <begin position="599"/>
        <end position="673"/>
    </location>
</feature>
<keyword evidence="1" id="KW-0805">Transcription regulation</keyword>
<dbReference type="OrthoDB" id="642970at2759"/>
<organism evidence="5 6">
    <name type="scientific">Miscanthus lutarioriparius</name>
    <dbReference type="NCBI Taxonomy" id="422564"/>
    <lineage>
        <taxon>Eukaryota</taxon>
        <taxon>Viridiplantae</taxon>
        <taxon>Streptophyta</taxon>
        <taxon>Embryophyta</taxon>
        <taxon>Tracheophyta</taxon>
        <taxon>Spermatophyta</taxon>
        <taxon>Magnoliopsida</taxon>
        <taxon>Liliopsida</taxon>
        <taxon>Poales</taxon>
        <taxon>Poaceae</taxon>
        <taxon>PACMAD clade</taxon>
        <taxon>Panicoideae</taxon>
        <taxon>Andropogonodae</taxon>
        <taxon>Andropogoneae</taxon>
        <taxon>Saccharinae</taxon>
        <taxon>Miscanthus</taxon>
    </lineage>
</organism>
<feature type="region of interest" description="Disordered" evidence="4">
    <location>
        <begin position="53"/>
        <end position="75"/>
    </location>
</feature>
<dbReference type="EMBL" id="CAJGYO010000001">
    <property type="protein sequence ID" value="CAD6205793.1"/>
    <property type="molecule type" value="Genomic_DNA"/>
</dbReference>
<protein>
    <submittedName>
        <fullName evidence="5">Uncharacterized protein</fullName>
    </submittedName>
</protein>
<feature type="region of interest" description="Disordered" evidence="4">
    <location>
        <begin position="1"/>
        <end position="20"/>
    </location>
</feature>
<proteinExistence type="inferred from homology"/>
<dbReference type="Pfam" id="PF03514">
    <property type="entry name" value="GRAS"/>
    <property type="match status" value="2"/>
</dbReference>
<dbReference type="AlphaFoldDB" id="A0A811MFM1"/>
<sequence>MESKDKSNSSFEDSPSTMVNNPGCYATSQIFIDDRTNRHNDLELCLHTPNSNYPPVSSSSNSNVHVASSTSSSTKIYGPHPCEVSSNVKSDWYGTNATDYSGNSWITSDITLDYINKLLMQEDSDDRVKLHHGEYALRAMEEPFYKLLGQNNPVYPQQLPLCNCDHLKNIDDSISKSCSICSVAIDSKKKQFTQDTLSKELGLNVGGLSIAEKRSRDNQSVQLNLADKSKHALSDVHTGNYSRTEDFQLFEGRCSKQFAVSFNETTRDEMFDRVLLFSEHKLTNEGIVLREMMTNKSNRNSQNVQGRTSACQKTRVKKHHKKEVVDLRTLLIHCAQAVSVNDYTLASDRLNIIRQHFSVSGDDTQRLASCLVDCLQVRLAGTGEQLYHKLMTETCNAVGTLKVYQLGLAISPFMRAPYYFSNKTVLDVSKGKPKVHIIDFGICFSFQWPSLFEQLARREDGPPKLLADYASMFNVPFEYKGMSSKWETIRIEDLNIKEDDVLIVNCLFRMKNLGDEAVSLNSARNRVLNTIRMMKPKVFVHGVVNGSYSNPFFLPRFQEVMYHYSALFDILDRTVPRDNETRMILERDIYQCAILNAISCEGSERIERQESYKNWKLRNQKAGLEQLPLNPDIVKVIRDMVGQYHKDYIINEDDQWLLLGWKGRVLKAISTWKPSESYDGN</sequence>
<feature type="compositionally biased region" description="Polar residues" evidence="4">
    <location>
        <begin position="8"/>
        <end position="20"/>
    </location>
</feature>
<evidence type="ECO:0000313" key="5">
    <source>
        <dbReference type="EMBL" id="CAD6205793.1"/>
    </source>
</evidence>
<name>A0A811MFM1_9POAL</name>
<evidence type="ECO:0000256" key="4">
    <source>
        <dbReference type="SAM" id="MobiDB-lite"/>
    </source>
</evidence>
<keyword evidence="6" id="KW-1185">Reference proteome</keyword>
<comment type="caution">
    <text evidence="3">Lacks conserved residue(s) required for the propagation of feature annotation.</text>
</comment>
<evidence type="ECO:0000313" key="6">
    <source>
        <dbReference type="Proteomes" id="UP000604825"/>
    </source>
</evidence>
<feature type="short sequence motif" description="VHIID" evidence="3">
    <location>
        <begin position="435"/>
        <end position="439"/>
    </location>
</feature>
<reference evidence="5" key="1">
    <citation type="submission" date="2020-10" db="EMBL/GenBank/DDBJ databases">
        <authorList>
            <person name="Han B."/>
            <person name="Lu T."/>
            <person name="Zhao Q."/>
            <person name="Huang X."/>
            <person name="Zhao Y."/>
        </authorList>
    </citation>
    <scope>NUCLEOTIDE SEQUENCE</scope>
</reference>
<comment type="caution">
    <text evidence="5">The sequence shown here is derived from an EMBL/GenBank/DDBJ whole genome shotgun (WGS) entry which is preliminary data.</text>
</comment>
<evidence type="ECO:0000256" key="1">
    <source>
        <dbReference type="ARBA" id="ARBA00023015"/>
    </source>
</evidence>
<keyword evidence="2" id="KW-0804">Transcription</keyword>
<evidence type="ECO:0000256" key="3">
    <source>
        <dbReference type="PROSITE-ProRule" id="PRU01191"/>
    </source>
</evidence>
<dbReference type="PANTHER" id="PTHR31636">
    <property type="entry name" value="OSJNBA0084A10.13 PROTEIN-RELATED"/>
    <property type="match status" value="1"/>
</dbReference>
<feature type="compositionally biased region" description="Low complexity" evidence="4">
    <location>
        <begin position="53"/>
        <end position="74"/>
    </location>
</feature>
<dbReference type="Proteomes" id="UP000604825">
    <property type="component" value="Unassembled WGS sequence"/>
</dbReference>